<dbReference type="AlphaFoldDB" id="A0AB34JIG4"/>
<organism evidence="1 2">
    <name type="scientific">Prymnesium parvum</name>
    <name type="common">Toxic golden alga</name>
    <dbReference type="NCBI Taxonomy" id="97485"/>
    <lineage>
        <taxon>Eukaryota</taxon>
        <taxon>Haptista</taxon>
        <taxon>Haptophyta</taxon>
        <taxon>Prymnesiophyceae</taxon>
        <taxon>Prymnesiales</taxon>
        <taxon>Prymnesiaceae</taxon>
        <taxon>Prymnesium</taxon>
    </lineage>
</organism>
<comment type="caution">
    <text evidence="1">The sequence shown here is derived from an EMBL/GenBank/DDBJ whole genome shotgun (WGS) entry which is preliminary data.</text>
</comment>
<accession>A0AB34JIG4</accession>
<name>A0AB34JIG4_PRYPA</name>
<proteinExistence type="predicted"/>
<reference evidence="1 2" key="1">
    <citation type="journal article" date="2024" name="Science">
        <title>Giant polyketide synthase enzymes in the biosynthesis of giant marine polyether toxins.</title>
        <authorList>
            <person name="Fallon T.R."/>
            <person name="Shende V.V."/>
            <person name="Wierzbicki I.H."/>
            <person name="Pendleton A.L."/>
            <person name="Watervoot N.F."/>
            <person name="Auber R.P."/>
            <person name="Gonzalez D.J."/>
            <person name="Wisecaver J.H."/>
            <person name="Moore B.S."/>
        </authorList>
    </citation>
    <scope>NUCLEOTIDE SEQUENCE [LARGE SCALE GENOMIC DNA]</scope>
    <source>
        <strain evidence="1 2">12B1</strain>
    </source>
</reference>
<evidence type="ECO:0000313" key="2">
    <source>
        <dbReference type="Proteomes" id="UP001515480"/>
    </source>
</evidence>
<sequence length="304" mass="33275">MPLSLASLLRAVPLARRSPSYYVTIFVDGESTFSSPEEDQWAAVPRGKVLELSAGRFARWSQRVSKEFEHTRAVAADLVPPSCSCAECIAVDNARLDQLAASEHARSFDLIFGSHMMCTCQWVLSPGRYLSGANEGQTAVTCGGVPIEPAGVDLFVQSVGQLLHPKCGIAIFDQEGGWPFGLESELRRAAKTQGLHFYTRKGPLWTNFDYVLSTVPLLDDVSPDAWQRDVRLVDISLLSFAPAVLVLIAAVRHGYVPRDVVPLLSQLKQVLALGIGVRLVLPFLDVHTAQDLFFALNRTITSVL</sequence>
<evidence type="ECO:0000313" key="1">
    <source>
        <dbReference type="EMBL" id="KAL1521706.1"/>
    </source>
</evidence>
<keyword evidence="2" id="KW-1185">Reference proteome</keyword>
<dbReference type="EMBL" id="JBGBPQ010000007">
    <property type="protein sequence ID" value="KAL1521706.1"/>
    <property type="molecule type" value="Genomic_DNA"/>
</dbReference>
<dbReference type="Proteomes" id="UP001515480">
    <property type="component" value="Unassembled WGS sequence"/>
</dbReference>
<gene>
    <name evidence="1" type="ORF">AB1Y20_021361</name>
</gene>
<protein>
    <submittedName>
        <fullName evidence="1">Uncharacterized protein</fullName>
    </submittedName>
</protein>